<comment type="caution">
    <text evidence="1">The sequence shown here is derived from an EMBL/GenBank/DDBJ whole genome shotgun (WGS) entry which is preliminary data.</text>
</comment>
<dbReference type="EMBL" id="JBHUGZ010000016">
    <property type="protein sequence ID" value="MFD1985584.1"/>
    <property type="molecule type" value="Genomic_DNA"/>
</dbReference>
<dbReference type="Proteomes" id="UP001597405">
    <property type="component" value="Unassembled WGS sequence"/>
</dbReference>
<dbReference type="RefSeq" id="WP_378924697.1">
    <property type="nucleotide sequence ID" value="NZ_JBHUGZ010000016.1"/>
</dbReference>
<protein>
    <submittedName>
        <fullName evidence="1">Uncharacterized protein</fullName>
    </submittedName>
</protein>
<keyword evidence="2" id="KW-1185">Reference proteome</keyword>
<gene>
    <name evidence="1" type="ORF">ACFSOZ_24355</name>
</gene>
<reference evidence="2" key="1">
    <citation type="journal article" date="2019" name="Int. J. Syst. Evol. Microbiol.">
        <title>The Global Catalogue of Microorganisms (GCM) 10K type strain sequencing project: providing services to taxonomists for standard genome sequencing and annotation.</title>
        <authorList>
            <consortium name="The Broad Institute Genomics Platform"/>
            <consortium name="The Broad Institute Genome Sequencing Center for Infectious Disease"/>
            <person name="Wu L."/>
            <person name="Ma J."/>
        </authorList>
    </citation>
    <scope>NUCLEOTIDE SEQUENCE [LARGE SCALE GENOMIC DNA]</scope>
    <source>
        <strain evidence="2">CGMCC 1.16225</strain>
    </source>
</reference>
<evidence type="ECO:0000313" key="2">
    <source>
        <dbReference type="Proteomes" id="UP001597405"/>
    </source>
</evidence>
<name>A0ABW4UF68_9HYPH</name>
<sequence>MRRSKNTDFLDGRDFAAEVLGDEGFRRCPNYVVQFRRLPHQEAGIPPFWELHVHSSRNSYTVNVGIPADELDFAIQRLPEPSPEREGVVFVRVAAEVILPEDIRRLCGETLFAFLIYKVVSAPPGSSFRNGQRYNDADLARPIGSTEADKAANERRKRTLLNRFAEEPEEGYLPSPRF</sequence>
<organism evidence="1 2">
    <name type="scientific">Mesorhizobium newzealandense</name>
    <dbReference type="NCBI Taxonomy" id="1300302"/>
    <lineage>
        <taxon>Bacteria</taxon>
        <taxon>Pseudomonadati</taxon>
        <taxon>Pseudomonadota</taxon>
        <taxon>Alphaproteobacteria</taxon>
        <taxon>Hyphomicrobiales</taxon>
        <taxon>Phyllobacteriaceae</taxon>
        <taxon>Mesorhizobium</taxon>
    </lineage>
</organism>
<evidence type="ECO:0000313" key="1">
    <source>
        <dbReference type="EMBL" id="MFD1985584.1"/>
    </source>
</evidence>
<proteinExistence type="predicted"/>
<accession>A0ABW4UF68</accession>